<sequence>MFAHRSGFRSEIQGPAESYSNPLAPEGHEVDDHRSAAQSKLTNDDFRNPDIMSELAQRAAGGQKSTVSAAPLLTGAVCLFPRMPRDYNEDEDPAARRRKKKSYYAKLRQQELERERELAEKYRDRARERRDGVNKDYEETELISTTANYRAVGPTAEADKSAAEKRRQLIQESKFLGGDMEHTHLVKGLDFALLQKVRAEITSKEKEEEDMMEKVQKETKKDVEPEEKIEFKTRLGRNIYRVAFRSGVQERNELFLPGRMAYVVDLDDEFTDTDIPTTLIRSKADCPSMEAQTTLTTNDIVISKLTQILSYLRQGTRHKKMKKKDKGKLDDKRAPEADLSIFDDIGDYIPSGTSKPKDKERHRGRDEDSKSRRHAYFEKPRGDEHPLIDVDPAPGSIKDQIKIINEKFGAAANQWQNQEPYPSLLGLPRRDSSKEQLGDFFGGSNSYAECYPATMDDLAVDSDEEVDYSKMDQGNKKGPLGRWDFDTQEEYSDYMNNKEALPKAAFQYGIKMSEGRKTRRFKETNEKAELDRQWKKISAVSLMKARVWLKLLPSALEAKLSVVMQIIEKRKKMEADGVDVKRPKY</sequence>
<feature type="compositionally biased region" description="Basic and acidic residues" evidence="5">
    <location>
        <begin position="355"/>
        <end position="388"/>
    </location>
</feature>
<proteinExistence type="inferred from homology"/>
<dbReference type="AlphaFoldDB" id="A0A315VNC5"/>
<comment type="caution">
    <text evidence="8">The sequence shown here is derived from an EMBL/GenBank/DDBJ whole genome shotgun (WGS) entry which is preliminary data.</text>
</comment>
<accession>A0A315VNC5</accession>
<evidence type="ECO:0000256" key="3">
    <source>
        <dbReference type="ARBA" id="ARBA00022737"/>
    </source>
</evidence>
<organism evidence="8 9">
    <name type="scientific">Gambusia affinis</name>
    <name type="common">Western mosquitofish</name>
    <name type="synonym">Heterandria affinis</name>
    <dbReference type="NCBI Taxonomy" id="33528"/>
    <lineage>
        <taxon>Eukaryota</taxon>
        <taxon>Metazoa</taxon>
        <taxon>Chordata</taxon>
        <taxon>Craniata</taxon>
        <taxon>Vertebrata</taxon>
        <taxon>Euteleostomi</taxon>
        <taxon>Actinopterygii</taxon>
        <taxon>Neopterygii</taxon>
        <taxon>Teleostei</taxon>
        <taxon>Neoteleostei</taxon>
        <taxon>Acanthomorphata</taxon>
        <taxon>Ovalentaria</taxon>
        <taxon>Atherinomorphae</taxon>
        <taxon>Cyprinodontiformes</taxon>
        <taxon>Poeciliidae</taxon>
        <taxon>Poeciliinae</taxon>
        <taxon>Gambusia</taxon>
    </lineage>
</organism>
<dbReference type="InterPro" id="IPR039896">
    <property type="entry name" value="Red-like"/>
</dbReference>
<evidence type="ECO:0000256" key="4">
    <source>
        <dbReference type="ARBA" id="ARBA00023242"/>
    </source>
</evidence>
<keyword evidence="3" id="KW-0677">Repeat</keyword>
<evidence type="ECO:0000313" key="9">
    <source>
        <dbReference type="Proteomes" id="UP000250572"/>
    </source>
</evidence>
<protein>
    <recommendedName>
        <fullName evidence="10">RED-like N-terminal domain-containing protein</fullName>
    </recommendedName>
</protein>
<feature type="region of interest" description="Disordered" evidence="5">
    <location>
        <begin position="343"/>
        <end position="393"/>
    </location>
</feature>
<dbReference type="Pfam" id="PF07807">
    <property type="entry name" value="RED_C"/>
    <property type="match status" value="1"/>
</dbReference>
<dbReference type="Pfam" id="PF07808">
    <property type="entry name" value="RED_N"/>
    <property type="match status" value="1"/>
</dbReference>
<gene>
    <name evidence="8" type="ORF">CCH79_00016156</name>
</gene>
<evidence type="ECO:0000259" key="7">
    <source>
        <dbReference type="Pfam" id="PF07808"/>
    </source>
</evidence>
<evidence type="ECO:0000256" key="2">
    <source>
        <dbReference type="ARBA" id="ARBA00006660"/>
    </source>
</evidence>
<dbReference type="STRING" id="33528.ENSGAFP00000032711"/>
<evidence type="ECO:0000256" key="5">
    <source>
        <dbReference type="SAM" id="MobiDB-lite"/>
    </source>
</evidence>
<dbReference type="InterPro" id="IPR012916">
    <property type="entry name" value="RED_N"/>
</dbReference>
<dbReference type="Proteomes" id="UP000250572">
    <property type="component" value="Unassembled WGS sequence"/>
</dbReference>
<name>A0A315VNC5_GAMAF</name>
<keyword evidence="4" id="KW-0539">Nucleus</keyword>
<feature type="domain" description="Protein RED C-terminal" evidence="6">
    <location>
        <begin position="447"/>
        <end position="540"/>
    </location>
</feature>
<evidence type="ECO:0000259" key="6">
    <source>
        <dbReference type="Pfam" id="PF07807"/>
    </source>
</evidence>
<comment type="similarity">
    <text evidence="2">Belongs to the RED family.</text>
</comment>
<keyword evidence="9" id="KW-1185">Reference proteome</keyword>
<evidence type="ECO:0000313" key="8">
    <source>
        <dbReference type="EMBL" id="PWA24637.1"/>
    </source>
</evidence>
<dbReference type="PANTHER" id="PTHR12765">
    <property type="entry name" value="RED PROTEIN IK FACTOR CYTOKINE IK"/>
    <property type="match status" value="1"/>
</dbReference>
<reference evidence="8 9" key="1">
    <citation type="journal article" date="2018" name="G3 (Bethesda)">
        <title>A High-Quality Reference Genome for the Invasive Mosquitofish Gambusia affinis Using a Chicago Library.</title>
        <authorList>
            <person name="Hoffberg S.L."/>
            <person name="Troendle N.J."/>
            <person name="Glenn T.C."/>
            <person name="Mahmud O."/>
            <person name="Louha S."/>
            <person name="Chalopin D."/>
            <person name="Bennetzen J.L."/>
            <person name="Mauricio R."/>
        </authorList>
    </citation>
    <scope>NUCLEOTIDE SEQUENCE [LARGE SCALE GENOMIC DNA]</scope>
    <source>
        <strain evidence="8">NE01/NJP1002.9</strain>
        <tissue evidence="8">Muscle</tissue>
    </source>
</reference>
<dbReference type="GO" id="GO:0005634">
    <property type="term" value="C:nucleus"/>
    <property type="evidence" value="ECO:0007669"/>
    <property type="project" value="UniProtKB-SubCell"/>
</dbReference>
<feature type="region of interest" description="Disordered" evidence="5">
    <location>
        <begin position="1"/>
        <end position="67"/>
    </location>
</feature>
<feature type="domain" description="RED-like N-terminal" evidence="7">
    <location>
        <begin position="99"/>
        <end position="325"/>
    </location>
</feature>
<dbReference type="InterPro" id="IPR012492">
    <property type="entry name" value="RED_C"/>
</dbReference>
<evidence type="ECO:0000256" key="1">
    <source>
        <dbReference type="ARBA" id="ARBA00004123"/>
    </source>
</evidence>
<comment type="subcellular location">
    <subcellularLocation>
        <location evidence="1">Nucleus</location>
    </subcellularLocation>
</comment>
<dbReference type="EMBL" id="NHOQ01001398">
    <property type="protein sequence ID" value="PWA24637.1"/>
    <property type="molecule type" value="Genomic_DNA"/>
</dbReference>
<evidence type="ECO:0008006" key="10">
    <source>
        <dbReference type="Google" id="ProtNLM"/>
    </source>
</evidence>
<feature type="compositionally biased region" description="Basic and acidic residues" evidence="5">
    <location>
        <begin position="26"/>
        <end position="35"/>
    </location>
</feature>